<evidence type="ECO:0008006" key="5">
    <source>
        <dbReference type="Google" id="ProtNLM"/>
    </source>
</evidence>
<dbReference type="InterPro" id="IPR036412">
    <property type="entry name" value="HAD-like_sf"/>
</dbReference>
<feature type="transmembrane region" description="Helical" evidence="1">
    <location>
        <begin position="192"/>
        <end position="217"/>
    </location>
</feature>
<protein>
    <recommendedName>
        <fullName evidence="5">Haloacid dehalogenase-like hydrolase</fullName>
    </recommendedName>
</protein>
<evidence type="ECO:0000313" key="2">
    <source>
        <dbReference type="EMBL" id="KRG19356.1"/>
    </source>
</evidence>
<reference evidence="2" key="1">
    <citation type="submission" date="2015-09" db="EMBL/GenBank/DDBJ databases">
        <title>Draft Genome Sequences of Two Novel Amoeba-resistant Intranuclear Bacteria, Candidatus Berkiella cookevillensis and Candidatus Berkiella aquae.</title>
        <authorList>
            <person name="Mehari Y.T."/>
            <person name="Arivett B.A."/>
            <person name="Farone A.L."/>
            <person name="Gunderson J.H."/>
            <person name="Farone M.B."/>
        </authorList>
    </citation>
    <scope>NUCLEOTIDE SEQUENCE [LARGE SCALE GENOMIC DNA]</scope>
    <source>
        <strain evidence="2">CC99</strain>
    </source>
</reference>
<accession>A0A0Q9YFN3</accession>
<keyword evidence="4" id="KW-1185">Reference proteome</keyword>
<evidence type="ECO:0000313" key="3">
    <source>
        <dbReference type="EMBL" id="MCS5708970.1"/>
    </source>
</evidence>
<comment type="caution">
    <text evidence="2">The sequence shown here is derived from an EMBL/GenBank/DDBJ whole genome shotgun (WGS) entry which is preliminary data.</text>
</comment>
<proteinExistence type="predicted"/>
<evidence type="ECO:0000313" key="4">
    <source>
        <dbReference type="Proteomes" id="UP000051494"/>
    </source>
</evidence>
<gene>
    <name evidence="3" type="ORF">CC99x_008655</name>
    <name evidence="2" type="ORF">CC99x_00885</name>
</gene>
<organism evidence="2">
    <name type="scientific">Candidatus Berkiella cookevillensis</name>
    <dbReference type="NCBI Taxonomy" id="437022"/>
    <lineage>
        <taxon>Bacteria</taxon>
        <taxon>Pseudomonadati</taxon>
        <taxon>Pseudomonadota</taxon>
        <taxon>Gammaproteobacteria</taxon>
        <taxon>Candidatus Berkiellales</taxon>
        <taxon>Candidatus Berkiellaceae</taxon>
        <taxon>Candidatus Berkiella</taxon>
    </lineage>
</organism>
<evidence type="ECO:0000256" key="1">
    <source>
        <dbReference type="SAM" id="Phobius"/>
    </source>
</evidence>
<dbReference type="OrthoDB" id="9798386at2"/>
<name>A0A0Q9YFN3_9GAMM</name>
<reference evidence="3" key="2">
    <citation type="journal article" date="2016" name="Genome Announc.">
        <title>Draft Genome Sequences of Two Novel Amoeba-Resistant Intranuclear Bacteria, 'Candidatus Berkiella cookevillensis' and 'Candidatus Berkiella aquae'.</title>
        <authorList>
            <person name="Mehari Y.T."/>
            <person name="Arivett B.A."/>
            <person name="Farone A.L."/>
            <person name="Gunderson J.H."/>
            <person name="Farone M.B."/>
        </authorList>
    </citation>
    <scope>NUCLEOTIDE SEQUENCE</scope>
    <source>
        <strain evidence="3">CC99</strain>
    </source>
</reference>
<dbReference type="SUPFAM" id="SSF56784">
    <property type="entry name" value="HAD-like"/>
    <property type="match status" value="1"/>
</dbReference>
<dbReference type="RefSeq" id="WP_057624007.1">
    <property type="nucleotide sequence ID" value="NZ_LKHV02000001.1"/>
</dbReference>
<dbReference type="AlphaFoldDB" id="A0A0Q9YFN3"/>
<reference evidence="3" key="3">
    <citation type="submission" date="2021-06" db="EMBL/GenBank/DDBJ databases">
        <title>Genomic Description and Analysis of Intracellular Bacteria, Candidatus Berkiella cookevillensis and Candidatus Berkiella aquae.</title>
        <authorList>
            <person name="Kidane D.T."/>
            <person name="Mehari Y.T."/>
            <person name="Rice F.C."/>
            <person name="Arivett B.A."/>
            <person name="Farone A.L."/>
            <person name="Berk S.G."/>
            <person name="Farone M.B."/>
        </authorList>
    </citation>
    <scope>NUCLEOTIDE SEQUENCE</scope>
    <source>
        <strain evidence="3">CC99</strain>
    </source>
</reference>
<dbReference type="Proteomes" id="UP000051494">
    <property type="component" value="Unassembled WGS sequence"/>
</dbReference>
<dbReference type="EMBL" id="LKHV01000003">
    <property type="protein sequence ID" value="KRG19356.1"/>
    <property type="molecule type" value="Genomic_DNA"/>
</dbReference>
<dbReference type="InterPro" id="IPR023214">
    <property type="entry name" value="HAD_sf"/>
</dbReference>
<keyword evidence="1" id="KW-0812">Transmembrane</keyword>
<dbReference type="EMBL" id="LKHV02000001">
    <property type="protein sequence ID" value="MCS5708970.1"/>
    <property type="molecule type" value="Genomic_DNA"/>
</dbReference>
<sequence>MPSTTPTYLFCFDFDNTLVKGHFHNQLCGLNVSPGKATPEQIESLIKKFGILNKDELLKTFKKILENGHKIAITTWSDYPEVVVPTLKHIGLNETEIKQIYIASGLPENQALRKETHIEGAKKHFSIQDNAYVVLIDDDQMNVLHAQKNGQLGILVDADDNDALYLKQVQSMLTGKRITPAAKQSRSNPRQWLIAIIAGIAVGLTAWYMGAILWMAVTAAILTTSITTLVQKYFFAPKEVTPLVTAPAKPAQIQKPVVKPSVSSKPTPKPIIKKHIHPNNAPDNTQKNASICTFAQVRDASSTTQGNIISINGLPFYQSSGDNSAFPDTWFPFFGCLENDLNVLRKKGWYIKINHYYPTPAHQIPKDIERKMNELFPSYGSCNAGRELLNRFYNMPCLLLSSWLGGGLWKEERGQKLKAFLQEQYPSFYKNLPAPAPTFLSAQPMKTMEEVNQWLCQKAQVQKIEDLKDKLPMQIISMKIQDGATEKKTPVRKKVCIAELDSMEGQRLYNVRYKLQTQGKSPCPARADGEQSLRRYHLKRKNIAHMQ</sequence>
<keyword evidence="1" id="KW-0472">Membrane</keyword>
<dbReference type="Gene3D" id="3.40.50.1000">
    <property type="entry name" value="HAD superfamily/HAD-like"/>
    <property type="match status" value="1"/>
</dbReference>
<keyword evidence="1" id="KW-1133">Transmembrane helix</keyword>